<proteinExistence type="predicted"/>
<dbReference type="AlphaFoldDB" id="A0A7M1B2K2"/>
<dbReference type="RefSeq" id="WP_193149923.1">
    <property type="nucleotide sequence ID" value="NZ_CP041235.1"/>
</dbReference>
<gene>
    <name evidence="3" type="ORF">FJR45_07135</name>
</gene>
<dbReference type="SUPFAM" id="SSF89946">
    <property type="entry name" value="Hypothetical protein VC0424"/>
    <property type="match status" value="1"/>
</dbReference>
<dbReference type="EMBL" id="CP041235">
    <property type="protein sequence ID" value="QOP43736.1"/>
    <property type="molecule type" value="Genomic_DNA"/>
</dbReference>
<protein>
    <submittedName>
        <fullName evidence="3">DUF695 domain-containing protein</fullName>
    </submittedName>
</protein>
<dbReference type="KEGG" id="ssei:FJR45_07135"/>
<dbReference type="InterPro" id="IPR009671">
    <property type="entry name" value="RraB_dom"/>
</dbReference>
<evidence type="ECO:0000259" key="2">
    <source>
        <dbReference type="Pfam" id="PF06877"/>
    </source>
</evidence>
<dbReference type="Proteomes" id="UP000593719">
    <property type="component" value="Chromosome"/>
</dbReference>
<evidence type="ECO:0000259" key="1">
    <source>
        <dbReference type="Pfam" id="PF05117"/>
    </source>
</evidence>
<evidence type="ECO:0000313" key="3">
    <source>
        <dbReference type="EMBL" id="QOP43736.1"/>
    </source>
</evidence>
<evidence type="ECO:0000313" key="4">
    <source>
        <dbReference type="Proteomes" id="UP000593719"/>
    </source>
</evidence>
<sequence length="240" mass="27864">MREIFIRNEDGKKVFIEIDLHAYGYSNKYGWLFSVFIKFDALDESAEGFEEYLDVKESLIIALEHDDKAKYVGSRAVDGWSELYFYALDSKGLDSIVTNLLKDANYIYESSVVRDTKWDFHYKNLAPNELELCHIKSEKIIFLLEEEGDDLEIPRAVEHYVSFDTPTQKNKFLNSLSLEGFSFKDEISSEEFENGVALLKTHAVTREEVKKVVNELFEAIKKEQGYYEGWSTLLAQEENV</sequence>
<dbReference type="InterPro" id="IPR036701">
    <property type="entry name" value="RraB-like_sf"/>
</dbReference>
<accession>A0A7M1B2K2</accession>
<reference evidence="3 4" key="1">
    <citation type="submission" date="2019-06" db="EMBL/GenBank/DDBJ databases">
        <title>Sulfurimonas gotlandica sp. nov., a chemoautotrophic and psychrotolerant epsilonproteobacterium isolated from a pelagic redoxcline, and an emended description of the genus Sulfurimonas.</title>
        <authorList>
            <person name="Wang S."/>
            <person name="Jiang L."/>
            <person name="Shao Z."/>
        </authorList>
    </citation>
    <scope>NUCLEOTIDE SEQUENCE [LARGE SCALE GENOMIC DNA]</scope>
    <source>
        <strain evidence="3 4">S2-6</strain>
    </source>
</reference>
<dbReference type="Pfam" id="PF05117">
    <property type="entry name" value="DUF695"/>
    <property type="match status" value="1"/>
</dbReference>
<feature type="domain" description="Regulator of ribonuclease activity B" evidence="2">
    <location>
        <begin position="135"/>
        <end position="232"/>
    </location>
</feature>
<dbReference type="InterPro" id="IPR016097">
    <property type="entry name" value="DUF695"/>
</dbReference>
<feature type="domain" description="DUF695" evidence="1">
    <location>
        <begin position="15"/>
        <end position="122"/>
    </location>
</feature>
<organism evidence="3 4">
    <name type="scientific">Sulfurimonas sediminis</name>
    <dbReference type="NCBI Taxonomy" id="2590020"/>
    <lineage>
        <taxon>Bacteria</taxon>
        <taxon>Pseudomonadati</taxon>
        <taxon>Campylobacterota</taxon>
        <taxon>Epsilonproteobacteria</taxon>
        <taxon>Campylobacterales</taxon>
        <taxon>Sulfurimonadaceae</taxon>
        <taxon>Sulfurimonas</taxon>
    </lineage>
</organism>
<dbReference type="Pfam" id="PF06877">
    <property type="entry name" value="RraB"/>
    <property type="match status" value="1"/>
</dbReference>
<name>A0A7M1B2K2_9BACT</name>
<dbReference type="Gene3D" id="3.30.70.970">
    <property type="entry name" value="RraB-like"/>
    <property type="match status" value="1"/>
</dbReference>
<keyword evidence="4" id="KW-1185">Reference proteome</keyword>